<sequence length="99" mass="11520">MAPHKSFKFFEATFQVNTVTLWRTRTDSIRRRPAAMSDRRGRRSRQPRRLLERPPRPPTNERERTFAAAAAPRSNTHLKVRDDASAVFCAFEVPPRSID</sequence>
<proteinExistence type="predicted"/>
<reference evidence="3" key="1">
    <citation type="submission" date="2016-11" db="UniProtKB">
        <authorList>
            <consortium name="WormBaseParasite"/>
        </authorList>
    </citation>
    <scope>IDENTIFICATION</scope>
</reference>
<feature type="region of interest" description="Disordered" evidence="1">
    <location>
        <begin position="30"/>
        <end position="64"/>
    </location>
</feature>
<dbReference type="AlphaFoldDB" id="A0A1I7YU24"/>
<dbReference type="WBParaSite" id="L893_g19747.t1">
    <property type="protein sequence ID" value="L893_g19747.t1"/>
    <property type="gene ID" value="L893_g19747"/>
</dbReference>
<name>A0A1I7YU24_9BILA</name>
<evidence type="ECO:0000313" key="2">
    <source>
        <dbReference type="Proteomes" id="UP000095287"/>
    </source>
</evidence>
<feature type="compositionally biased region" description="Basic and acidic residues" evidence="1">
    <location>
        <begin position="49"/>
        <end position="64"/>
    </location>
</feature>
<evidence type="ECO:0000313" key="3">
    <source>
        <dbReference type="WBParaSite" id="L893_g19747.t1"/>
    </source>
</evidence>
<protein>
    <submittedName>
        <fullName evidence="3">Uncharacterized protein</fullName>
    </submittedName>
</protein>
<evidence type="ECO:0000256" key="1">
    <source>
        <dbReference type="SAM" id="MobiDB-lite"/>
    </source>
</evidence>
<keyword evidence="2" id="KW-1185">Reference proteome</keyword>
<dbReference type="Proteomes" id="UP000095287">
    <property type="component" value="Unplaced"/>
</dbReference>
<accession>A0A1I7YU24</accession>
<organism evidence="2 3">
    <name type="scientific">Steinernema glaseri</name>
    <dbReference type="NCBI Taxonomy" id="37863"/>
    <lineage>
        <taxon>Eukaryota</taxon>
        <taxon>Metazoa</taxon>
        <taxon>Ecdysozoa</taxon>
        <taxon>Nematoda</taxon>
        <taxon>Chromadorea</taxon>
        <taxon>Rhabditida</taxon>
        <taxon>Tylenchina</taxon>
        <taxon>Panagrolaimomorpha</taxon>
        <taxon>Strongyloidoidea</taxon>
        <taxon>Steinernematidae</taxon>
        <taxon>Steinernema</taxon>
    </lineage>
</organism>